<keyword evidence="7" id="KW-1185">Reference proteome</keyword>
<evidence type="ECO:0000256" key="1">
    <source>
        <dbReference type="ARBA" id="ARBA00009156"/>
    </source>
</evidence>
<evidence type="ECO:0000256" key="3">
    <source>
        <dbReference type="ARBA" id="ARBA00022777"/>
    </source>
</evidence>
<evidence type="ECO:0000259" key="4">
    <source>
        <dbReference type="Pfam" id="PF00370"/>
    </source>
</evidence>
<dbReference type="InterPro" id="IPR018484">
    <property type="entry name" value="FGGY_N"/>
</dbReference>
<dbReference type="Gene3D" id="3.30.420.40">
    <property type="match status" value="2"/>
</dbReference>
<evidence type="ECO:0000313" key="7">
    <source>
        <dbReference type="Proteomes" id="UP000274920"/>
    </source>
</evidence>
<dbReference type="GO" id="GO:0050277">
    <property type="term" value="F:sedoheptulokinase activity"/>
    <property type="evidence" value="ECO:0007669"/>
    <property type="project" value="TreeGrafter"/>
</dbReference>
<keyword evidence="2" id="KW-0808">Transferase</keyword>
<dbReference type="SUPFAM" id="SSF53067">
    <property type="entry name" value="Actin-like ATPase domain"/>
    <property type="match status" value="2"/>
</dbReference>
<comment type="caution">
    <text evidence="6">The sequence shown here is derived from an EMBL/GenBank/DDBJ whole genome shotgun (WGS) entry which is preliminary data.</text>
</comment>
<dbReference type="Pfam" id="PF00370">
    <property type="entry name" value="FGGY_N"/>
    <property type="match status" value="1"/>
</dbReference>
<dbReference type="PANTHER" id="PTHR10196">
    <property type="entry name" value="SUGAR KINASE"/>
    <property type="match status" value="1"/>
</dbReference>
<name>A0A426DFU7_9FIRM</name>
<dbReference type="GO" id="GO:0005829">
    <property type="term" value="C:cytosol"/>
    <property type="evidence" value="ECO:0007669"/>
    <property type="project" value="TreeGrafter"/>
</dbReference>
<protein>
    <recommendedName>
        <fullName evidence="8">Carbohydrate kinase FGGY N-terminal domain-containing protein</fullName>
    </recommendedName>
</protein>
<comment type="similarity">
    <text evidence="1">Belongs to the FGGY kinase family.</text>
</comment>
<feature type="domain" description="Carbohydrate kinase FGGY C-terminal" evidence="5">
    <location>
        <begin position="245"/>
        <end position="435"/>
    </location>
</feature>
<dbReference type="RefSeq" id="WP_125127253.1">
    <property type="nucleotide sequence ID" value="NZ_RHJS01000002.1"/>
</dbReference>
<dbReference type="PANTHER" id="PTHR10196:SF67">
    <property type="entry name" value="SEDOHEPTULOKINASE"/>
    <property type="match status" value="1"/>
</dbReference>
<dbReference type="AlphaFoldDB" id="A0A426DFU7"/>
<dbReference type="EMBL" id="RHJS01000002">
    <property type="protein sequence ID" value="RRK31614.1"/>
    <property type="molecule type" value="Genomic_DNA"/>
</dbReference>
<feature type="domain" description="Carbohydrate kinase FGGY N-terminal" evidence="4">
    <location>
        <begin position="4"/>
        <end position="202"/>
    </location>
</feature>
<accession>A0A426DFU7</accession>
<evidence type="ECO:0008006" key="8">
    <source>
        <dbReference type="Google" id="ProtNLM"/>
    </source>
</evidence>
<dbReference type="Proteomes" id="UP000274920">
    <property type="component" value="Unassembled WGS sequence"/>
</dbReference>
<dbReference type="GO" id="GO:0006071">
    <property type="term" value="P:glycerol metabolic process"/>
    <property type="evidence" value="ECO:0007669"/>
    <property type="project" value="TreeGrafter"/>
</dbReference>
<reference evidence="6" key="1">
    <citation type="submission" date="2018-10" db="EMBL/GenBank/DDBJ databases">
        <title>Schaedlerella arabinophila gen. nov. sp. nov., isolated from the mouse intestinal tract and comparative analysis with the genome of the closely related altered Schaedler flora strain ASF502.</title>
        <authorList>
            <person name="Miyake S."/>
            <person name="Soh M."/>
            <person name="Seedorf H."/>
        </authorList>
    </citation>
    <scope>NUCLEOTIDE SEQUENCE [LARGE SCALE GENOMIC DNA]</scope>
    <source>
        <strain evidence="6">DSM 106076</strain>
    </source>
</reference>
<evidence type="ECO:0000256" key="2">
    <source>
        <dbReference type="ARBA" id="ARBA00022679"/>
    </source>
</evidence>
<sequence length="457" mass="49190">MKSIGIDIGTTTISIIVMNTADFTIEESCTLDNGAFLPSSRPWERIQDVSGILRKTQTALEEILDRTPDISSIGLTGQMHGIVYVDQAGTAVSPLYTWQDGRGNQPDFRQGKSVCACLSEDYGVKAASGYGMVTHLYNVQKGLVPREAVSFCTISDYLGMALTGRSLPLLHISQAASLGLYDCRTHTFQEEILREHNALPPALPCVTPDLLPLGYFRGILVGVSVGDNQASFLGSVRDAEHSLLVNIGTGSQISMLSDRYCEALGIESRPLTRDAFLLAGSALCGGLAFAALERFFREYAAAAGAPDVPQFETMKRFLEGTDLSADCWNVRTTFSGTREHPADSGSVTGIRLENFHPASLIRGTLNGMAEELYALYTNIIRETSQAKTRLIASGNGIRKNPALRQILESRFQMPLEIVPHQEEAAVGAAIASLAAAKTLSLNQWLGLAAGAPEGGEQ</sequence>
<dbReference type="InterPro" id="IPR018485">
    <property type="entry name" value="FGGY_C"/>
</dbReference>
<dbReference type="InterPro" id="IPR043129">
    <property type="entry name" value="ATPase_NBD"/>
</dbReference>
<dbReference type="Pfam" id="PF02782">
    <property type="entry name" value="FGGY_C"/>
    <property type="match status" value="1"/>
</dbReference>
<organism evidence="6 7">
    <name type="scientific">Schaedlerella arabinosiphila</name>
    <dbReference type="NCBI Taxonomy" id="2044587"/>
    <lineage>
        <taxon>Bacteria</taxon>
        <taxon>Bacillati</taxon>
        <taxon>Bacillota</taxon>
        <taxon>Clostridia</taxon>
        <taxon>Lachnospirales</taxon>
        <taxon>Lachnospiraceae</taxon>
        <taxon>Schaedlerella</taxon>
    </lineage>
</organism>
<keyword evidence="3" id="KW-0418">Kinase</keyword>
<proteinExistence type="inferred from homology"/>
<evidence type="ECO:0000313" key="6">
    <source>
        <dbReference type="EMBL" id="RRK31614.1"/>
    </source>
</evidence>
<evidence type="ECO:0000259" key="5">
    <source>
        <dbReference type="Pfam" id="PF02782"/>
    </source>
</evidence>
<gene>
    <name evidence="6" type="ORF">EBB54_09770</name>
</gene>
<dbReference type="CDD" id="cd07777">
    <property type="entry name" value="ASKHA_NBD_FGGY_SHK"/>
    <property type="match status" value="1"/>
</dbReference>